<name>A0ABR8MWG6_9BACL</name>
<accession>A0ABR8MWG6</accession>
<keyword evidence="4" id="KW-0479">Metal-binding</keyword>
<sequence>MNVQSMIHADSSYRVAEQQAATYFALLHEQLREKSYIAALTEDIQVWRRDHIRSRSWLSLLRRSSAKSESNASDYHRYIQWLNHTGKLEGYLDRSVSYIYMRDLGMALDQPKVKARIQRVVADVKNRLTQGDTPTFVSMVELYRWARKEGVETTVIWALRKLQNVSAHIPEGMNAEHAQRKLIKIIVGVVMHATEALIEEQSLAERSRVLDEAIRLGYSYGLTYPFVDDLLDAQVLSAEEKAKYSRMIREALVTGSVPELGQWVDANASLVRFVHAELHEAFEYIKQHQRVDQKQLFFEQAYVFFHSQELDRAKSLTQATYTNEELYIPIILKSASSRLIARSVLGEASDKGFEYRTFHYGIYNQLADDFADLLDDRRDGAVTPFTYYLAYREQRPDLINPFELYWTVISHLIHEVYHHDPKAREVILNRAINGLKRCAKRLGAEEYAKIMAVFAPDAPAFNRLIQQMVQQADDVDFLDKMIRDQLITYLREEKQQKDQFAETIKLAREQINSTLLIAKPEGMLPMKEILIDAANYSLSGDGKRLRPVLTWVIGVHEYGLQALAIVPLLRSLEYMHTASLIFDDLPSQDNADIRRGRATLHHVHNSATAELTGLLLIQRATQEQASLQGFDPNRVLALIRYSAQKAEDLCAGQAMDLSSKRRTLTQEELNTLCYYKTGIAFEAALVMPAILAQVSEQEIAVLKTYAYHAGVAFQIKDDLLDAEGDALLLGKPVGQDVENERSTFVTILGLDGANRAMLEHYCLAMDALRSLSRRIDFLEHLLNYMIHRNR</sequence>
<proteinExistence type="inferred from homology"/>
<evidence type="ECO:0000256" key="6">
    <source>
        <dbReference type="ARBA" id="ARBA00023229"/>
    </source>
</evidence>
<protein>
    <submittedName>
        <fullName evidence="7">Polyprenyl synthetase family protein</fullName>
    </submittedName>
</protein>
<keyword evidence="8" id="KW-1185">Reference proteome</keyword>
<reference evidence="7 8" key="1">
    <citation type="submission" date="2020-09" db="EMBL/GenBank/DDBJ databases">
        <title>Paenibacillus sp. strain PR3 16S rRNA gene Genome sequencing and assembly.</title>
        <authorList>
            <person name="Kim J."/>
        </authorList>
    </citation>
    <scope>NUCLEOTIDE SEQUENCE [LARGE SCALE GENOMIC DNA]</scope>
    <source>
        <strain evidence="7 8">PR3</strain>
    </source>
</reference>
<evidence type="ECO:0000256" key="1">
    <source>
        <dbReference type="ARBA" id="ARBA00001946"/>
    </source>
</evidence>
<organism evidence="7 8">
    <name type="scientific">Paenibacillus terricola</name>
    <dbReference type="NCBI Taxonomy" id="2763503"/>
    <lineage>
        <taxon>Bacteria</taxon>
        <taxon>Bacillati</taxon>
        <taxon>Bacillota</taxon>
        <taxon>Bacilli</taxon>
        <taxon>Bacillales</taxon>
        <taxon>Paenibacillaceae</taxon>
        <taxon>Paenibacillus</taxon>
    </lineage>
</organism>
<dbReference type="EMBL" id="JACXZA010000002">
    <property type="protein sequence ID" value="MBD3919401.1"/>
    <property type="molecule type" value="Genomic_DNA"/>
</dbReference>
<evidence type="ECO:0000256" key="4">
    <source>
        <dbReference type="ARBA" id="ARBA00022723"/>
    </source>
</evidence>
<comment type="cofactor">
    <cofactor evidence="1">
        <name>Mg(2+)</name>
        <dbReference type="ChEBI" id="CHEBI:18420"/>
    </cofactor>
</comment>
<evidence type="ECO:0000256" key="3">
    <source>
        <dbReference type="ARBA" id="ARBA00022679"/>
    </source>
</evidence>
<dbReference type="Proteomes" id="UP000609346">
    <property type="component" value="Unassembled WGS sequence"/>
</dbReference>
<keyword evidence="5" id="KW-0460">Magnesium</keyword>
<keyword evidence="6" id="KW-0414">Isoprene biosynthesis</keyword>
<dbReference type="InterPro" id="IPR008949">
    <property type="entry name" value="Isoprenoid_synthase_dom_sf"/>
</dbReference>
<dbReference type="CDD" id="cd00685">
    <property type="entry name" value="Trans_IPPS_HT"/>
    <property type="match status" value="1"/>
</dbReference>
<dbReference type="Gene3D" id="1.10.600.10">
    <property type="entry name" value="Farnesyl Diphosphate Synthase"/>
    <property type="match status" value="1"/>
</dbReference>
<comment type="similarity">
    <text evidence="2">Belongs to the FPP/GGPP synthase family.</text>
</comment>
<dbReference type="PANTHER" id="PTHR43281">
    <property type="entry name" value="FARNESYL DIPHOSPHATE SYNTHASE"/>
    <property type="match status" value="1"/>
</dbReference>
<dbReference type="PROSITE" id="PS00723">
    <property type="entry name" value="POLYPRENYL_SYNTHASE_1"/>
    <property type="match status" value="1"/>
</dbReference>
<evidence type="ECO:0000313" key="8">
    <source>
        <dbReference type="Proteomes" id="UP000609346"/>
    </source>
</evidence>
<dbReference type="InterPro" id="IPR033749">
    <property type="entry name" value="Polyprenyl_synt_CS"/>
</dbReference>
<dbReference type="Pfam" id="PF00348">
    <property type="entry name" value="polyprenyl_synt"/>
    <property type="match status" value="1"/>
</dbReference>
<dbReference type="SFLD" id="SFLDS00005">
    <property type="entry name" value="Isoprenoid_Synthase_Type_I"/>
    <property type="match status" value="1"/>
</dbReference>
<dbReference type="RefSeq" id="WP_191203648.1">
    <property type="nucleotide sequence ID" value="NZ_JACXZA010000002.1"/>
</dbReference>
<dbReference type="InterPro" id="IPR000092">
    <property type="entry name" value="Polyprenyl_synt"/>
</dbReference>
<gene>
    <name evidence="7" type="ORF">H8B09_11615</name>
</gene>
<evidence type="ECO:0000256" key="2">
    <source>
        <dbReference type="ARBA" id="ARBA00006706"/>
    </source>
</evidence>
<dbReference type="SUPFAM" id="SSF48576">
    <property type="entry name" value="Terpenoid synthases"/>
    <property type="match status" value="2"/>
</dbReference>
<keyword evidence="3" id="KW-0808">Transferase</keyword>
<dbReference type="PANTHER" id="PTHR43281:SF1">
    <property type="entry name" value="FARNESYL DIPHOSPHATE SYNTHASE"/>
    <property type="match status" value="1"/>
</dbReference>
<evidence type="ECO:0000313" key="7">
    <source>
        <dbReference type="EMBL" id="MBD3919401.1"/>
    </source>
</evidence>
<evidence type="ECO:0000256" key="5">
    <source>
        <dbReference type="ARBA" id="ARBA00022842"/>
    </source>
</evidence>
<comment type="caution">
    <text evidence="7">The sequence shown here is derived from an EMBL/GenBank/DDBJ whole genome shotgun (WGS) entry which is preliminary data.</text>
</comment>